<evidence type="ECO:0000313" key="4">
    <source>
        <dbReference type="Proteomes" id="UP000199437"/>
    </source>
</evidence>
<dbReference type="STRING" id="1267423.SAMN05216290_4064"/>
<evidence type="ECO:0008006" key="5">
    <source>
        <dbReference type="Google" id="ProtNLM"/>
    </source>
</evidence>
<keyword evidence="4" id="KW-1185">Reference proteome</keyword>
<accession>A0A1I0RSS0</accession>
<evidence type="ECO:0000256" key="2">
    <source>
        <dbReference type="SAM" id="SignalP"/>
    </source>
</evidence>
<gene>
    <name evidence="3" type="ORF">SAMN05216290_4064</name>
</gene>
<name>A0A1I0RSS0_9BACT</name>
<dbReference type="GeneID" id="99988727"/>
<keyword evidence="2" id="KW-0732">Signal</keyword>
<dbReference type="AlphaFoldDB" id="A0A1I0RSS0"/>
<organism evidence="3 4">
    <name type="scientific">Roseivirga pacifica</name>
    <dbReference type="NCBI Taxonomy" id="1267423"/>
    <lineage>
        <taxon>Bacteria</taxon>
        <taxon>Pseudomonadati</taxon>
        <taxon>Bacteroidota</taxon>
        <taxon>Cytophagia</taxon>
        <taxon>Cytophagales</taxon>
        <taxon>Roseivirgaceae</taxon>
        <taxon>Roseivirga</taxon>
    </lineage>
</organism>
<proteinExistence type="predicted"/>
<feature type="signal peptide" evidence="2">
    <location>
        <begin position="1"/>
        <end position="21"/>
    </location>
</feature>
<dbReference type="Proteomes" id="UP000199437">
    <property type="component" value="Unassembled WGS sequence"/>
</dbReference>
<feature type="region of interest" description="Disordered" evidence="1">
    <location>
        <begin position="72"/>
        <end position="92"/>
    </location>
</feature>
<protein>
    <recommendedName>
        <fullName evidence="5">LTXXQ motif family protein</fullName>
    </recommendedName>
</protein>
<dbReference type="EMBL" id="FOIR01000006">
    <property type="protein sequence ID" value="SEW44312.1"/>
    <property type="molecule type" value="Genomic_DNA"/>
</dbReference>
<evidence type="ECO:0000313" key="3">
    <source>
        <dbReference type="EMBL" id="SEW44312.1"/>
    </source>
</evidence>
<feature type="chain" id="PRO_5011635007" description="LTXXQ motif family protein" evidence="2">
    <location>
        <begin position="22"/>
        <end position="132"/>
    </location>
</feature>
<evidence type="ECO:0000256" key="1">
    <source>
        <dbReference type="SAM" id="MobiDB-lite"/>
    </source>
</evidence>
<dbReference type="OrthoDB" id="983012at2"/>
<reference evidence="4" key="1">
    <citation type="submission" date="2016-10" db="EMBL/GenBank/DDBJ databases">
        <authorList>
            <person name="Varghese N."/>
            <person name="Submissions S."/>
        </authorList>
    </citation>
    <scope>NUCLEOTIDE SEQUENCE [LARGE SCALE GENOMIC DNA]</scope>
    <source>
        <strain evidence="4">CGMCC 1.12402</strain>
    </source>
</reference>
<dbReference type="RefSeq" id="WP_090261304.1">
    <property type="nucleotide sequence ID" value="NZ_FOIR01000006.1"/>
</dbReference>
<sequence>MKKYSYLLALLLFVGLSSAYAQGGQGGRRQQMDPEKVAKQRADMWQEEFGLSDEQHEKVQAVLVKNIEETQEKMQSLRGSGDRAAMQKGMEEVRESLEKELKTIFTETQWTAYEKWKKENPPMQRRRGGGGQ</sequence>